<comment type="cofactor">
    <cofactor evidence="1">
        <name>Zn(2+)</name>
        <dbReference type="ChEBI" id="CHEBI:29105"/>
    </cofactor>
</comment>
<keyword evidence="4" id="KW-0862">Zinc</keyword>
<evidence type="ECO:0000256" key="3">
    <source>
        <dbReference type="ARBA" id="ARBA00022723"/>
    </source>
</evidence>
<sequence>MKAVYIREQRKIEENPTVYGDFEDPALKDGQVLVRVQASGVCHTDLHIVEGDVPVPRELFPLIPGHEIVGEVIESRNPRVKEGTRVGIGWFYDACGKCEYCVSGRENLCPSATVTGINHHGGYAELVSLNGDYVTPIPEGLPSEQAAPLFCAGITAYTAVKRVRPEPGKRVAVFGVGGLGHYAIQLIEATGAKAVAITSRHARLAQEAGASQVLEKPEGPYDAAIVFAPNSRAVAEAARSVKPGGTVVVPAIMDRIEIPFTSFTWEKDITSVASGFRKDARAVLGLAADGVLRSMVKQRRLSEAGTVLRELKEGKVEGRVVLKP</sequence>
<dbReference type="Gene3D" id="3.90.180.10">
    <property type="entry name" value="Medium-chain alcohol dehydrogenases, catalytic domain"/>
    <property type="match status" value="1"/>
</dbReference>
<dbReference type="InterPro" id="IPR036291">
    <property type="entry name" value="NAD(P)-bd_dom_sf"/>
</dbReference>
<dbReference type="AlphaFoldDB" id="A0AA37BQU6"/>
<dbReference type="InterPro" id="IPR013154">
    <property type="entry name" value="ADH-like_N"/>
</dbReference>
<reference evidence="7" key="2">
    <citation type="submission" date="2022-09" db="EMBL/GenBank/DDBJ databases">
        <authorList>
            <person name="Sun Q."/>
            <person name="Ohkuma M."/>
        </authorList>
    </citation>
    <scope>NUCLEOTIDE SEQUENCE</scope>
    <source>
        <strain evidence="7">JCM 13583</strain>
    </source>
</reference>
<evidence type="ECO:0000256" key="1">
    <source>
        <dbReference type="ARBA" id="ARBA00001947"/>
    </source>
</evidence>
<proteinExistence type="inferred from homology"/>
<evidence type="ECO:0000313" key="8">
    <source>
        <dbReference type="Proteomes" id="UP000632195"/>
    </source>
</evidence>
<keyword evidence="5" id="KW-0560">Oxidoreductase</keyword>
<comment type="caution">
    <text evidence="7">The sequence shown here is derived from an EMBL/GenBank/DDBJ whole genome shotgun (WGS) entry which is preliminary data.</text>
</comment>
<name>A0AA37BQU6_9ARCH</name>
<dbReference type="InterPro" id="IPR020843">
    <property type="entry name" value="ER"/>
</dbReference>
<dbReference type="InterPro" id="IPR011032">
    <property type="entry name" value="GroES-like_sf"/>
</dbReference>
<evidence type="ECO:0000313" key="7">
    <source>
        <dbReference type="EMBL" id="GGM71733.1"/>
    </source>
</evidence>
<evidence type="ECO:0000256" key="5">
    <source>
        <dbReference type="ARBA" id="ARBA00023002"/>
    </source>
</evidence>
<organism evidence="7 8">
    <name type="scientific">Thermogymnomonas acidicola</name>
    <dbReference type="NCBI Taxonomy" id="399579"/>
    <lineage>
        <taxon>Archaea</taxon>
        <taxon>Methanobacteriati</taxon>
        <taxon>Thermoplasmatota</taxon>
        <taxon>Thermoplasmata</taxon>
        <taxon>Thermoplasmatales</taxon>
        <taxon>Thermogymnomonas</taxon>
    </lineage>
</organism>
<dbReference type="Pfam" id="PF08240">
    <property type="entry name" value="ADH_N"/>
    <property type="match status" value="1"/>
</dbReference>
<dbReference type="GO" id="GO:0004022">
    <property type="term" value="F:alcohol dehydrogenase (NAD+) activity"/>
    <property type="evidence" value="ECO:0007669"/>
    <property type="project" value="TreeGrafter"/>
</dbReference>
<keyword evidence="8" id="KW-1185">Reference proteome</keyword>
<dbReference type="RefSeq" id="WP_188680403.1">
    <property type="nucleotide sequence ID" value="NZ_BMNY01000001.1"/>
</dbReference>
<dbReference type="Gene3D" id="3.40.50.720">
    <property type="entry name" value="NAD(P)-binding Rossmann-like Domain"/>
    <property type="match status" value="1"/>
</dbReference>
<feature type="domain" description="Enoyl reductase (ER)" evidence="6">
    <location>
        <begin position="20"/>
        <end position="322"/>
    </location>
</feature>
<protein>
    <submittedName>
        <fullName evidence="7">Zinc-dependent alcohol dehydrogenase</fullName>
    </submittedName>
</protein>
<dbReference type="GO" id="GO:0005737">
    <property type="term" value="C:cytoplasm"/>
    <property type="evidence" value="ECO:0007669"/>
    <property type="project" value="TreeGrafter"/>
</dbReference>
<reference evidence="7" key="1">
    <citation type="journal article" date="2014" name="Int. J. Syst. Evol. Microbiol.">
        <title>Complete genome sequence of Corynebacterium casei LMG S-19264T (=DSM 44701T), isolated from a smear-ripened cheese.</title>
        <authorList>
            <consortium name="US DOE Joint Genome Institute (JGI-PGF)"/>
            <person name="Walter F."/>
            <person name="Albersmeier A."/>
            <person name="Kalinowski J."/>
            <person name="Ruckert C."/>
        </authorList>
    </citation>
    <scope>NUCLEOTIDE SEQUENCE</scope>
    <source>
        <strain evidence="7">JCM 13583</strain>
    </source>
</reference>
<accession>A0AA37BQU6</accession>
<evidence type="ECO:0000256" key="2">
    <source>
        <dbReference type="ARBA" id="ARBA00008072"/>
    </source>
</evidence>
<evidence type="ECO:0000256" key="4">
    <source>
        <dbReference type="ARBA" id="ARBA00022833"/>
    </source>
</evidence>
<dbReference type="SUPFAM" id="SSF50129">
    <property type="entry name" value="GroES-like"/>
    <property type="match status" value="1"/>
</dbReference>
<keyword evidence="3" id="KW-0479">Metal-binding</keyword>
<gene>
    <name evidence="7" type="primary">adhA</name>
    <name evidence="7" type="ORF">GCM10007108_07290</name>
</gene>
<dbReference type="GO" id="GO:0043168">
    <property type="term" value="F:anion binding"/>
    <property type="evidence" value="ECO:0007669"/>
    <property type="project" value="UniProtKB-ARBA"/>
</dbReference>
<evidence type="ECO:0000259" key="6">
    <source>
        <dbReference type="SMART" id="SM00829"/>
    </source>
</evidence>
<dbReference type="Proteomes" id="UP000632195">
    <property type="component" value="Unassembled WGS sequence"/>
</dbReference>
<dbReference type="PANTHER" id="PTHR42940">
    <property type="entry name" value="ALCOHOL DEHYDROGENASE 1-RELATED"/>
    <property type="match status" value="1"/>
</dbReference>
<comment type="similarity">
    <text evidence="2">Belongs to the zinc-containing alcohol dehydrogenase family.</text>
</comment>
<dbReference type="PANTHER" id="PTHR42940:SF8">
    <property type="entry name" value="VACUOLAR PROTEIN SORTING-ASSOCIATED PROTEIN 11"/>
    <property type="match status" value="1"/>
</dbReference>
<dbReference type="EMBL" id="BMNY01000001">
    <property type="protein sequence ID" value="GGM71733.1"/>
    <property type="molecule type" value="Genomic_DNA"/>
</dbReference>
<dbReference type="GO" id="GO:0044281">
    <property type="term" value="P:small molecule metabolic process"/>
    <property type="evidence" value="ECO:0007669"/>
    <property type="project" value="UniProtKB-ARBA"/>
</dbReference>
<dbReference type="GO" id="GO:0046872">
    <property type="term" value="F:metal ion binding"/>
    <property type="evidence" value="ECO:0007669"/>
    <property type="project" value="UniProtKB-KW"/>
</dbReference>
<dbReference type="GO" id="GO:0030554">
    <property type="term" value="F:adenyl nucleotide binding"/>
    <property type="evidence" value="ECO:0007669"/>
    <property type="project" value="UniProtKB-ARBA"/>
</dbReference>
<dbReference type="SUPFAM" id="SSF51735">
    <property type="entry name" value="NAD(P)-binding Rossmann-fold domains"/>
    <property type="match status" value="1"/>
</dbReference>
<dbReference type="SMART" id="SM00829">
    <property type="entry name" value="PKS_ER"/>
    <property type="match status" value="1"/>
</dbReference>